<dbReference type="InterPro" id="IPR032466">
    <property type="entry name" value="Metal_Hydrolase"/>
</dbReference>
<protein>
    <recommendedName>
        <fullName evidence="1">Amidohydrolase 3 domain-containing protein</fullName>
    </recommendedName>
</protein>
<dbReference type="InterPro" id="IPR013108">
    <property type="entry name" value="Amidohydro_3"/>
</dbReference>
<keyword evidence="3" id="KW-1185">Reference proteome</keyword>
<accession>A0A1I0S8D3</accession>
<dbReference type="Gene3D" id="3.10.310.70">
    <property type="match status" value="1"/>
</dbReference>
<name>A0A1I0S8D3_9BACT</name>
<evidence type="ECO:0000259" key="1">
    <source>
        <dbReference type="Pfam" id="PF07969"/>
    </source>
</evidence>
<dbReference type="OrthoDB" id="9767366at2"/>
<sequence>MKKFSLLLLLAGSCILFALTSFKKNPRRLMHADVYLMNGQVLTMNDGPVIKKANIVLVAGTIYYVGLNDPRSEGAIVDDQTKKIDCTNKIIMPGFIDAHAHVGQYVTTYLVADLSAPPYGNVDNIARLLQGLTNFKNQKYPSQTPPVIIGNNYDDAYLTGNKHPSKDDLDKVSKDYPIYVVHVSGHMGVANTKMLEILGIDDNTDPHKYPGGTIVKENGRVTGLLMENANVAAMDSSTKLLVPTTKQGQADFQKQMLQNLLAAEGVWFQNGVTTICEGRAFVPQYELLKAANDANMLTGDYIVLPDFDSYKDALAQFTPLYGKYKKHLKVGAIKLTFDGSPQGRDACLTYPYKNPPLGQTTGYSGTTIYTDEQALQNVASVFKNNMPVHIHCNGDSAIKQSMAVFNKLYQEKKIPATLTKNVIVHNQLITEKQLDTYVTLKSVLMPTFFPTHCYLWGNWYLSTVLPPDKAKYISPLKDAQDKGIEYTIHTDSPVTPPDLITAVYAAVTRKMYQPYTDPATGKVTTILDNPAHPQVVSAYEAWKAVTINAADQWGEAAFKGKLKAGYNADLVVLDKNPLDVATDKNINVVYTVKSGKVVYTKK</sequence>
<evidence type="ECO:0000313" key="2">
    <source>
        <dbReference type="EMBL" id="SEW52256.1"/>
    </source>
</evidence>
<proteinExistence type="predicted"/>
<evidence type="ECO:0000313" key="3">
    <source>
        <dbReference type="Proteomes" id="UP000199310"/>
    </source>
</evidence>
<dbReference type="PANTHER" id="PTHR22642">
    <property type="entry name" value="IMIDAZOLONEPROPIONASE"/>
    <property type="match status" value="1"/>
</dbReference>
<dbReference type="RefSeq" id="WP_089898653.1">
    <property type="nucleotide sequence ID" value="NZ_FOJG01000002.1"/>
</dbReference>
<dbReference type="Gene3D" id="3.20.20.140">
    <property type="entry name" value="Metal-dependent hydrolases"/>
    <property type="match status" value="1"/>
</dbReference>
<dbReference type="InterPro" id="IPR033932">
    <property type="entry name" value="YtcJ-like"/>
</dbReference>
<reference evidence="3" key="1">
    <citation type="submission" date="2016-10" db="EMBL/GenBank/DDBJ databases">
        <authorList>
            <person name="Varghese N."/>
            <person name="Submissions S."/>
        </authorList>
    </citation>
    <scope>NUCLEOTIDE SEQUENCE [LARGE SCALE GENOMIC DNA]</scope>
    <source>
        <strain evidence="3">DSM 3695</strain>
    </source>
</reference>
<dbReference type="PANTHER" id="PTHR22642:SF2">
    <property type="entry name" value="PROTEIN LONG AFTER FAR-RED 3"/>
    <property type="match status" value="1"/>
</dbReference>
<dbReference type="Proteomes" id="UP000199310">
    <property type="component" value="Unassembled WGS sequence"/>
</dbReference>
<dbReference type="Gene3D" id="2.30.40.10">
    <property type="entry name" value="Urease, subunit C, domain 1"/>
    <property type="match status" value="1"/>
</dbReference>
<dbReference type="SUPFAM" id="SSF51556">
    <property type="entry name" value="Metallo-dependent hydrolases"/>
    <property type="match status" value="1"/>
</dbReference>
<dbReference type="CDD" id="cd01300">
    <property type="entry name" value="YtcJ_like"/>
    <property type="match status" value="1"/>
</dbReference>
<feature type="domain" description="Amidohydrolase 3" evidence="1">
    <location>
        <begin position="84"/>
        <end position="599"/>
    </location>
</feature>
<dbReference type="GO" id="GO:0016810">
    <property type="term" value="F:hydrolase activity, acting on carbon-nitrogen (but not peptide) bonds"/>
    <property type="evidence" value="ECO:0007669"/>
    <property type="project" value="InterPro"/>
</dbReference>
<dbReference type="AlphaFoldDB" id="A0A1I0S8D3"/>
<dbReference type="Pfam" id="PF07969">
    <property type="entry name" value="Amidohydro_3"/>
    <property type="match status" value="1"/>
</dbReference>
<dbReference type="EMBL" id="FOJG01000002">
    <property type="protein sequence ID" value="SEW52256.1"/>
    <property type="molecule type" value="Genomic_DNA"/>
</dbReference>
<dbReference type="STRING" id="29529.SAMN04488122_4741"/>
<gene>
    <name evidence="2" type="ORF">SAMN04488122_4741</name>
</gene>
<dbReference type="SUPFAM" id="SSF51338">
    <property type="entry name" value="Composite domain of metallo-dependent hydrolases"/>
    <property type="match status" value="1"/>
</dbReference>
<dbReference type="InterPro" id="IPR011059">
    <property type="entry name" value="Metal-dep_hydrolase_composite"/>
</dbReference>
<organism evidence="2 3">
    <name type="scientific">Chitinophaga arvensicola</name>
    <dbReference type="NCBI Taxonomy" id="29529"/>
    <lineage>
        <taxon>Bacteria</taxon>
        <taxon>Pseudomonadati</taxon>
        <taxon>Bacteroidota</taxon>
        <taxon>Chitinophagia</taxon>
        <taxon>Chitinophagales</taxon>
        <taxon>Chitinophagaceae</taxon>
        <taxon>Chitinophaga</taxon>
    </lineage>
</organism>